<evidence type="ECO:0000313" key="3">
    <source>
        <dbReference type="Proteomes" id="UP001190700"/>
    </source>
</evidence>
<keyword evidence="1" id="KW-0812">Transmembrane</keyword>
<keyword evidence="1" id="KW-0472">Membrane</keyword>
<feature type="transmembrane region" description="Helical" evidence="1">
    <location>
        <begin position="53"/>
        <end position="76"/>
    </location>
</feature>
<evidence type="ECO:0000256" key="1">
    <source>
        <dbReference type="SAM" id="Phobius"/>
    </source>
</evidence>
<proteinExistence type="predicted"/>
<comment type="caution">
    <text evidence="2">The sequence shown here is derived from an EMBL/GenBank/DDBJ whole genome shotgun (WGS) entry which is preliminary data.</text>
</comment>
<evidence type="ECO:0000313" key="2">
    <source>
        <dbReference type="EMBL" id="KAK3287334.1"/>
    </source>
</evidence>
<keyword evidence="1" id="KW-1133">Transmembrane helix</keyword>
<dbReference type="EMBL" id="LGRX02000897">
    <property type="protein sequence ID" value="KAK3287334.1"/>
    <property type="molecule type" value="Genomic_DNA"/>
</dbReference>
<keyword evidence="3" id="KW-1185">Reference proteome</keyword>
<dbReference type="Proteomes" id="UP001190700">
    <property type="component" value="Unassembled WGS sequence"/>
</dbReference>
<accession>A0AAE0GZR8</accession>
<name>A0AAE0GZR8_9CHLO</name>
<gene>
    <name evidence="2" type="ORF">CYMTET_5149</name>
</gene>
<dbReference type="AlphaFoldDB" id="A0AAE0GZR8"/>
<organism evidence="2 3">
    <name type="scientific">Cymbomonas tetramitiformis</name>
    <dbReference type="NCBI Taxonomy" id="36881"/>
    <lineage>
        <taxon>Eukaryota</taxon>
        <taxon>Viridiplantae</taxon>
        <taxon>Chlorophyta</taxon>
        <taxon>Pyramimonadophyceae</taxon>
        <taxon>Pyramimonadales</taxon>
        <taxon>Pyramimonadaceae</taxon>
        <taxon>Cymbomonas</taxon>
    </lineage>
</organism>
<reference evidence="2 3" key="1">
    <citation type="journal article" date="2015" name="Genome Biol. Evol.">
        <title>Comparative Genomics of a Bacterivorous Green Alga Reveals Evolutionary Causalities and Consequences of Phago-Mixotrophic Mode of Nutrition.</title>
        <authorList>
            <person name="Burns J.A."/>
            <person name="Paasch A."/>
            <person name="Narechania A."/>
            <person name="Kim E."/>
        </authorList>
    </citation>
    <scope>NUCLEOTIDE SEQUENCE [LARGE SCALE GENOMIC DNA]</scope>
    <source>
        <strain evidence="2 3">PLY_AMNH</strain>
    </source>
</reference>
<protein>
    <submittedName>
        <fullName evidence="2">Uncharacterized protein</fullName>
    </submittedName>
</protein>
<sequence>MSWYSDFKDAVIGEQSSDSDERTNFYASSGRPSRCFPTYQEAMKADVGTCASIIAAPFQLVAMAFVLLGAIGYCLVQASSFCNPLCANLIPEMLGLIKLPRTIGA</sequence>